<evidence type="ECO:0000313" key="1">
    <source>
        <dbReference type="EMBL" id="KAL3817986.1"/>
    </source>
</evidence>
<sequence>MYIYKFHWGNSSLQNSTHLPWLVPYFHVHVKKMSKMVIYEILWLQFQFRCRKYNIQGYLNT</sequence>
<keyword evidence="2" id="KW-1185">Reference proteome</keyword>
<protein>
    <submittedName>
        <fullName evidence="1">Uncharacterized protein</fullName>
    </submittedName>
</protein>
<dbReference type="AlphaFoldDB" id="A0ABD3S0K2"/>
<comment type="caution">
    <text evidence="1">The sequence shown here is derived from an EMBL/GenBank/DDBJ whole genome shotgun (WGS) entry which is preliminary data.</text>
</comment>
<evidence type="ECO:0000313" key="2">
    <source>
        <dbReference type="Proteomes" id="UP001634393"/>
    </source>
</evidence>
<reference evidence="1 2" key="1">
    <citation type="submission" date="2024-12" db="EMBL/GenBank/DDBJ databases">
        <title>The unique morphological basis and parallel evolutionary history of personate flowers in Penstemon.</title>
        <authorList>
            <person name="Depatie T.H."/>
            <person name="Wessinger C.A."/>
        </authorList>
    </citation>
    <scope>NUCLEOTIDE SEQUENCE [LARGE SCALE GENOMIC DNA]</scope>
    <source>
        <strain evidence="1">WTNN_2</strain>
        <tissue evidence="1">Leaf</tissue>
    </source>
</reference>
<gene>
    <name evidence="1" type="ORF">ACJIZ3_003891</name>
</gene>
<organism evidence="1 2">
    <name type="scientific">Penstemon smallii</name>
    <dbReference type="NCBI Taxonomy" id="265156"/>
    <lineage>
        <taxon>Eukaryota</taxon>
        <taxon>Viridiplantae</taxon>
        <taxon>Streptophyta</taxon>
        <taxon>Embryophyta</taxon>
        <taxon>Tracheophyta</taxon>
        <taxon>Spermatophyta</taxon>
        <taxon>Magnoliopsida</taxon>
        <taxon>eudicotyledons</taxon>
        <taxon>Gunneridae</taxon>
        <taxon>Pentapetalae</taxon>
        <taxon>asterids</taxon>
        <taxon>lamiids</taxon>
        <taxon>Lamiales</taxon>
        <taxon>Plantaginaceae</taxon>
        <taxon>Cheloneae</taxon>
        <taxon>Penstemon</taxon>
    </lineage>
</organism>
<proteinExistence type="predicted"/>
<dbReference type="Proteomes" id="UP001634393">
    <property type="component" value="Unassembled WGS sequence"/>
</dbReference>
<dbReference type="EMBL" id="JBJXBP010000007">
    <property type="protein sequence ID" value="KAL3817986.1"/>
    <property type="molecule type" value="Genomic_DNA"/>
</dbReference>
<name>A0ABD3S0K2_9LAMI</name>
<accession>A0ABD3S0K2</accession>